<feature type="compositionally biased region" description="Basic and acidic residues" evidence="1">
    <location>
        <begin position="1"/>
        <end position="17"/>
    </location>
</feature>
<keyword evidence="2" id="KW-1133">Transmembrane helix</keyword>
<reference evidence="4" key="2">
    <citation type="submission" date="2025-08" db="UniProtKB">
        <authorList>
            <consortium name="RefSeq"/>
        </authorList>
    </citation>
    <scope>IDENTIFICATION</scope>
    <source>
        <strain evidence="4">S238N-H82</strain>
        <tissue evidence="4">Testes</tissue>
    </source>
</reference>
<evidence type="ECO:0000313" key="4">
    <source>
        <dbReference type="RefSeq" id="XP_035661949.1"/>
    </source>
</evidence>
<sequence>MPGRDRSSRYYSRDMDRGSPSGSFDDIEASWSRKPQQYEARRKKEKARKNSMACYHVVVMVFLFIITGGVAYLVYNGTDTSSYLRRPQFGECFFHYLLHDYI</sequence>
<keyword evidence="2" id="KW-0472">Membrane</keyword>
<name>A0A9J7HQ13_BRAFL</name>
<feature type="region of interest" description="Disordered" evidence="1">
    <location>
        <begin position="1"/>
        <end position="30"/>
    </location>
</feature>
<keyword evidence="3" id="KW-1185">Reference proteome</keyword>
<evidence type="ECO:0000256" key="2">
    <source>
        <dbReference type="SAM" id="Phobius"/>
    </source>
</evidence>
<dbReference type="GeneID" id="118406166"/>
<keyword evidence="2" id="KW-0812">Transmembrane</keyword>
<gene>
    <name evidence="4" type="primary">LOC118406166</name>
</gene>
<protein>
    <submittedName>
        <fullName evidence="4">Uncharacterized protein LOC118406166</fullName>
    </submittedName>
</protein>
<dbReference type="AlphaFoldDB" id="A0A9J7HQ13"/>
<accession>A0A9J7HQ13</accession>
<evidence type="ECO:0000313" key="3">
    <source>
        <dbReference type="Proteomes" id="UP000001554"/>
    </source>
</evidence>
<feature type="transmembrane region" description="Helical" evidence="2">
    <location>
        <begin position="52"/>
        <end position="75"/>
    </location>
</feature>
<organism evidence="3 4">
    <name type="scientific">Branchiostoma floridae</name>
    <name type="common">Florida lancelet</name>
    <name type="synonym">Amphioxus</name>
    <dbReference type="NCBI Taxonomy" id="7739"/>
    <lineage>
        <taxon>Eukaryota</taxon>
        <taxon>Metazoa</taxon>
        <taxon>Chordata</taxon>
        <taxon>Cephalochordata</taxon>
        <taxon>Leptocardii</taxon>
        <taxon>Amphioxiformes</taxon>
        <taxon>Branchiostomatidae</taxon>
        <taxon>Branchiostoma</taxon>
    </lineage>
</organism>
<reference evidence="3" key="1">
    <citation type="journal article" date="2020" name="Nat. Ecol. Evol.">
        <title>Deeply conserved synteny resolves early events in vertebrate evolution.</title>
        <authorList>
            <person name="Simakov O."/>
            <person name="Marletaz F."/>
            <person name="Yue J.X."/>
            <person name="O'Connell B."/>
            <person name="Jenkins J."/>
            <person name="Brandt A."/>
            <person name="Calef R."/>
            <person name="Tung C.H."/>
            <person name="Huang T.K."/>
            <person name="Schmutz J."/>
            <person name="Satoh N."/>
            <person name="Yu J.K."/>
            <person name="Putnam N.H."/>
            <person name="Green R.E."/>
            <person name="Rokhsar D.S."/>
        </authorList>
    </citation>
    <scope>NUCLEOTIDE SEQUENCE [LARGE SCALE GENOMIC DNA]</scope>
    <source>
        <strain evidence="3">S238N-H82</strain>
    </source>
</reference>
<dbReference type="Proteomes" id="UP000001554">
    <property type="component" value="Chromosome 18"/>
</dbReference>
<dbReference type="RefSeq" id="XP_035661949.1">
    <property type="nucleotide sequence ID" value="XM_035806056.1"/>
</dbReference>
<evidence type="ECO:0000256" key="1">
    <source>
        <dbReference type="SAM" id="MobiDB-lite"/>
    </source>
</evidence>
<dbReference type="KEGG" id="bfo:118406166"/>
<proteinExistence type="predicted"/>